<keyword evidence="3" id="KW-1185">Reference proteome</keyword>
<gene>
    <name evidence="2" type="ORF">L1049_017839</name>
</gene>
<dbReference type="EMBL" id="JBBPBK010000012">
    <property type="protein sequence ID" value="KAK9273032.1"/>
    <property type="molecule type" value="Genomic_DNA"/>
</dbReference>
<protein>
    <submittedName>
        <fullName evidence="2">Uncharacterized protein</fullName>
    </submittedName>
</protein>
<comment type="caution">
    <text evidence="2">The sequence shown here is derived from an EMBL/GenBank/DDBJ whole genome shotgun (WGS) entry which is preliminary data.</text>
</comment>
<proteinExistence type="predicted"/>
<dbReference type="AlphaFoldDB" id="A0AAP0NGQ1"/>
<sequence>MAEEEEDEVEFIPSSFGLEASVSEGVYTARPQLPTHPLASTASTHQKKKARNDTLAEAIAGIGTSLSEFLASKKKQDRPKPTGEEIYEEVSKVVSCSANCELILNFSGN</sequence>
<dbReference type="Proteomes" id="UP001415857">
    <property type="component" value="Unassembled WGS sequence"/>
</dbReference>
<reference evidence="2 3" key="1">
    <citation type="journal article" date="2024" name="Plant J.">
        <title>Genome sequences and population genomics reveal climatic adaptation and genomic divergence between two closely related sweetgum species.</title>
        <authorList>
            <person name="Xu W.Q."/>
            <person name="Ren C.Q."/>
            <person name="Zhang X.Y."/>
            <person name="Comes H.P."/>
            <person name="Liu X.H."/>
            <person name="Li Y.G."/>
            <person name="Kettle C.J."/>
            <person name="Jalonen R."/>
            <person name="Gaisberger H."/>
            <person name="Ma Y.Z."/>
            <person name="Qiu Y.X."/>
        </authorList>
    </citation>
    <scope>NUCLEOTIDE SEQUENCE [LARGE SCALE GENOMIC DNA]</scope>
    <source>
        <strain evidence="2">Hangzhou</strain>
    </source>
</reference>
<feature type="region of interest" description="Disordered" evidence="1">
    <location>
        <begin position="32"/>
        <end position="51"/>
    </location>
</feature>
<evidence type="ECO:0000313" key="3">
    <source>
        <dbReference type="Proteomes" id="UP001415857"/>
    </source>
</evidence>
<organism evidence="2 3">
    <name type="scientific">Liquidambar formosana</name>
    <name type="common">Formosan gum</name>
    <dbReference type="NCBI Taxonomy" id="63359"/>
    <lineage>
        <taxon>Eukaryota</taxon>
        <taxon>Viridiplantae</taxon>
        <taxon>Streptophyta</taxon>
        <taxon>Embryophyta</taxon>
        <taxon>Tracheophyta</taxon>
        <taxon>Spermatophyta</taxon>
        <taxon>Magnoliopsida</taxon>
        <taxon>eudicotyledons</taxon>
        <taxon>Gunneridae</taxon>
        <taxon>Pentapetalae</taxon>
        <taxon>Saxifragales</taxon>
        <taxon>Altingiaceae</taxon>
        <taxon>Liquidambar</taxon>
    </lineage>
</organism>
<evidence type="ECO:0000256" key="1">
    <source>
        <dbReference type="SAM" id="MobiDB-lite"/>
    </source>
</evidence>
<name>A0AAP0NGQ1_LIQFO</name>
<evidence type="ECO:0000313" key="2">
    <source>
        <dbReference type="EMBL" id="KAK9273032.1"/>
    </source>
</evidence>
<accession>A0AAP0NGQ1</accession>